<dbReference type="AlphaFoldDB" id="A0A3G8LW13"/>
<dbReference type="KEGG" id="slj:EGC82_10080"/>
<organism evidence="1 2">
    <name type="scientific">Shewanella livingstonensis</name>
    <dbReference type="NCBI Taxonomy" id="150120"/>
    <lineage>
        <taxon>Bacteria</taxon>
        <taxon>Pseudomonadati</taxon>
        <taxon>Pseudomonadota</taxon>
        <taxon>Gammaproteobacteria</taxon>
        <taxon>Alteromonadales</taxon>
        <taxon>Shewanellaceae</taxon>
        <taxon>Shewanella</taxon>
    </lineage>
</organism>
<dbReference type="RefSeq" id="WP_124730641.1">
    <property type="nucleotide sequence ID" value="NZ_CBCSKC010000007.1"/>
</dbReference>
<dbReference type="Proteomes" id="UP000278035">
    <property type="component" value="Chromosome"/>
</dbReference>
<reference evidence="2" key="1">
    <citation type="submission" date="2018-11" db="EMBL/GenBank/DDBJ databases">
        <title>Shewanella sp. M2.</title>
        <authorList>
            <person name="Hwang Y.J."/>
            <person name="Hwang C.Y."/>
        </authorList>
    </citation>
    <scope>NUCLEOTIDE SEQUENCE [LARGE SCALE GENOMIC DNA]</scope>
    <source>
        <strain evidence="2">LMG 19866</strain>
    </source>
</reference>
<gene>
    <name evidence="1" type="ORF">EGC82_10080</name>
</gene>
<accession>A0A3G8LW13</accession>
<name>A0A3G8LW13_9GAMM</name>
<protein>
    <submittedName>
        <fullName evidence="1">Uncharacterized protein</fullName>
    </submittedName>
</protein>
<keyword evidence="2" id="KW-1185">Reference proteome</keyword>
<proteinExistence type="predicted"/>
<dbReference type="OrthoDB" id="6265902at2"/>
<evidence type="ECO:0000313" key="1">
    <source>
        <dbReference type="EMBL" id="AZG73082.1"/>
    </source>
</evidence>
<dbReference type="EMBL" id="CP034015">
    <property type="protein sequence ID" value="AZG73082.1"/>
    <property type="molecule type" value="Genomic_DNA"/>
</dbReference>
<evidence type="ECO:0000313" key="2">
    <source>
        <dbReference type="Proteomes" id="UP000278035"/>
    </source>
</evidence>
<sequence>MSEDLNLKQMMDAFDELDFEQRTTTNLENARNKQQMTAYIDSLDFSLRRLLILQDTVNSIVEQKQIGLLKQEHIQTYKTKIINLSRKYNISYQDVINIMVQLSR</sequence>